<feature type="domain" description="Agenet" evidence="5">
    <location>
        <begin position="93"/>
        <end position="149"/>
    </location>
</feature>
<dbReference type="OrthoDB" id="687110at2759"/>
<dbReference type="SMART" id="SM00743">
    <property type="entry name" value="Agenet"/>
    <property type="match status" value="2"/>
</dbReference>
<dbReference type="InterPro" id="IPR008395">
    <property type="entry name" value="Agenet-like_dom"/>
</dbReference>
<evidence type="ECO:0000256" key="1">
    <source>
        <dbReference type="ARBA" id="ARBA00022448"/>
    </source>
</evidence>
<accession>A0A6J1KS89</accession>
<feature type="domain" description="Agenet" evidence="5">
    <location>
        <begin position="17"/>
        <end position="91"/>
    </location>
</feature>
<feature type="compositionally biased region" description="Basic and acidic residues" evidence="4">
    <location>
        <begin position="351"/>
        <end position="362"/>
    </location>
</feature>
<dbReference type="RefSeq" id="XP_023004476.1">
    <property type="nucleotide sequence ID" value="XM_023148708.1"/>
</dbReference>
<keyword evidence="2" id="KW-0341">Growth regulation</keyword>
<dbReference type="KEGG" id="cmax:111497770"/>
<feature type="region of interest" description="Disordered" evidence="4">
    <location>
        <begin position="174"/>
        <end position="317"/>
    </location>
</feature>
<dbReference type="CDD" id="cd20405">
    <property type="entry name" value="Tudor_Agenet_AtDUF_rpt1_3"/>
    <property type="match status" value="1"/>
</dbReference>
<evidence type="ECO:0000256" key="2">
    <source>
        <dbReference type="ARBA" id="ARBA00022604"/>
    </source>
</evidence>
<name>A0A6J1KS89_CUCMA</name>
<dbReference type="Pfam" id="PF05266">
    <property type="entry name" value="DUF724"/>
    <property type="match status" value="1"/>
</dbReference>
<dbReference type="InterPro" id="IPR014002">
    <property type="entry name" value="Agenet_dom_plant"/>
</dbReference>
<dbReference type="Proteomes" id="UP000504608">
    <property type="component" value="Unplaced"/>
</dbReference>
<dbReference type="InterPro" id="IPR007930">
    <property type="entry name" value="DUF724"/>
</dbReference>
<feature type="compositionally biased region" description="Basic residues" evidence="4">
    <location>
        <begin position="403"/>
        <end position="413"/>
    </location>
</feature>
<dbReference type="PANTHER" id="PTHR31917:SF153">
    <property type="entry name" value="DUF724 DOMAIN-CONTAINING PROTEIN 3-RELATED"/>
    <property type="match status" value="1"/>
</dbReference>
<evidence type="ECO:0000259" key="5">
    <source>
        <dbReference type="SMART" id="SM00743"/>
    </source>
</evidence>
<evidence type="ECO:0000256" key="4">
    <source>
        <dbReference type="SAM" id="MobiDB-lite"/>
    </source>
</evidence>
<keyword evidence="6" id="KW-1185">Reference proteome</keyword>
<evidence type="ECO:0000313" key="6">
    <source>
        <dbReference type="Proteomes" id="UP000504608"/>
    </source>
</evidence>
<reference evidence="7" key="1">
    <citation type="submission" date="2025-08" db="UniProtKB">
        <authorList>
            <consortium name="RefSeq"/>
        </authorList>
    </citation>
    <scope>IDENTIFICATION</scope>
    <source>
        <tissue evidence="7">Young leaves</tissue>
    </source>
</reference>
<evidence type="ECO:0000313" key="7">
    <source>
        <dbReference type="RefSeq" id="XP_023004476.1"/>
    </source>
</evidence>
<feature type="compositionally biased region" description="Polar residues" evidence="4">
    <location>
        <begin position="490"/>
        <end position="503"/>
    </location>
</feature>
<feature type="region of interest" description="Disordered" evidence="4">
    <location>
        <begin position="342"/>
        <end position="415"/>
    </location>
</feature>
<proteinExistence type="predicted"/>
<dbReference type="PANTHER" id="PTHR31917">
    <property type="entry name" value="AGENET DOMAIN-CONTAINING PROTEIN-RELATED"/>
    <property type="match status" value="1"/>
</dbReference>
<dbReference type="Pfam" id="PF05641">
    <property type="entry name" value="Agenet"/>
    <property type="match status" value="1"/>
</dbReference>
<evidence type="ECO:0000256" key="3">
    <source>
        <dbReference type="SAM" id="Coils"/>
    </source>
</evidence>
<organism evidence="6 7">
    <name type="scientific">Cucurbita maxima</name>
    <name type="common">Pumpkin</name>
    <name type="synonym">Winter squash</name>
    <dbReference type="NCBI Taxonomy" id="3661"/>
    <lineage>
        <taxon>Eukaryota</taxon>
        <taxon>Viridiplantae</taxon>
        <taxon>Streptophyta</taxon>
        <taxon>Embryophyta</taxon>
        <taxon>Tracheophyta</taxon>
        <taxon>Spermatophyta</taxon>
        <taxon>Magnoliopsida</taxon>
        <taxon>eudicotyledons</taxon>
        <taxon>Gunneridae</taxon>
        <taxon>Pentapetalae</taxon>
        <taxon>rosids</taxon>
        <taxon>fabids</taxon>
        <taxon>Cucurbitales</taxon>
        <taxon>Cucurbitaceae</taxon>
        <taxon>Cucurbiteae</taxon>
        <taxon>Cucurbita</taxon>
    </lineage>
</organism>
<keyword evidence="3" id="KW-0175">Coiled coil</keyword>
<dbReference type="CDD" id="cd20406">
    <property type="entry name" value="Tudor_Agenet_AtDUF_rpt2_4"/>
    <property type="match status" value="1"/>
</dbReference>
<dbReference type="AlphaFoldDB" id="A0A6J1KS89"/>
<feature type="compositionally biased region" description="Basic and acidic residues" evidence="4">
    <location>
        <begin position="299"/>
        <end position="317"/>
    </location>
</feature>
<feature type="compositionally biased region" description="Basic and acidic residues" evidence="4">
    <location>
        <begin position="189"/>
        <end position="201"/>
    </location>
</feature>
<feature type="coiled-coil region" evidence="3">
    <location>
        <begin position="643"/>
        <end position="698"/>
    </location>
</feature>
<dbReference type="GeneID" id="111497770"/>
<sequence length="721" mass="81295">MGEFDSPSTHLHRHPRPPFTVGSEIEISINEEGFKGALFRATILKLSTTFFPSTKKKAFVEYKTLVTEDGSKPLKEHVDAHNLRPIPPDIAGRDFEEGDIVDAADKDGWWTGVVYKVSEDGGYSVFFKNPMHVMDFQRKQLRLHQDWVDGKWLVPKKMDASILKDQLASILEDANIPEKAQTESSKNAETNHEKGNSRNDLVEQPSICEEKSASFALTSSKRKSRSSEARVSNSVKKWGKGNVPGAPTADGLNETESKTSRGKSFIKKNATSNRGRKRRTYHNFHCDDNSDSPGKFKSSKGDMKARTEKDVDGNDELKEQGARFINDEEGKEDCDVLEVTHKEVSTSNESEGNKHLASEEKQMTPAETSIHLSDEVRGGEKNSNNQTEEKGLDPDQQQASKNSNKRKRGRPKKLMIVPITAEDKEQNGIGWKPDEATIRSCVTDFQLNRKNLNKLSAYKTNENGPKSASSNIDDDDRPLLMWLGGMQGSASNNSLKLGQTPGSTGRRRTKRREQVDIPNEVVKSDHALDKNQGWPFVKNSPVWSAIDSLEVFKLIPQTPHFCPLSTYKEECREGLAIGCMVTFASLVEKISKLQFDNPRHVFESLLASLFELEQHGFNISMLCNRVNELLFIKDTQMRYLEETKEAEMKILEHTENKTKLTEESKAIEQKIAELQKRRTSIQLELETKDAEMEALQSRVETIRGSAEDTKKHFVRQTALPL</sequence>
<gene>
    <name evidence="7" type="primary">LOC111497770</name>
</gene>
<protein>
    <submittedName>
        <fullName evidence="7">DUF724 domain-containing protein 3-like</fullName>
    </submittedName>
</protein>
<keyword evidence="1" id="KW-0813">Transport</keyword>
<feature type="region of interest" description="Disordered" evidence="4">
    <location>
        <begin position="490"/>
        <end position="513"/>
    </location>
</feature>